<evidence type="ECO:0000313" key="6">
    <source>
        <dbReference type="EMBL" id="OUR99756.1"/>
    </source>
</evidence>
<dbReference type="EMBL" id="MAAO01000002">
    <property type="protein sequence ID" value="OUR99756.1"/>
    <property type="molecule type" value="Genomic_DNA"/>
</dbReference>
<feature type="transmembrane region" description="Helical" evidence="4">
    <location>
        <begin position="143"/>
        <end position="162"/>
    </location>
</feature>
<feature type="transmembrane region" description="Helical" evidence="4">
    <location>
        <begin position="30"/>
        <end position="52"/>
    </location>
</feature>
<comment type="caution">
    <text evidence="6">The sequence shown here is derived from an EMBL/GenBank/DDBJ whole genome shotgun (WGS) entry which is preliminary data.</text>
</comment>
<protein>
    <recommendedName>
        <fullName evidence="2">histidine kinase</fullName>
        <ecNumber evidence="2">2.7.13.3</ecNumber>
    </recommendedName>
</protein>
<evidence type="ECO:0000256" key="2">
    <source>
        <dbReference type="ARBA" id="ARBA00012438"/>
    </source>
</evidence>
<dbReference type="SMART" id="SM00387">
    <property type="entry name" value="HATPase_c"/>
    <property type="match status" value="1"/>
</dbReference>
<name>A0A1Y5FG76_9BACT</name>
<dbReference type="SUPFAM" id="SSF55874">
    <property type="entry name" value="ATPase domain of HSP90 chaperone/DNA topoisomerase II/histidine kinase"/>
    <property type="match status" value="1"/>
</dbReference>
<dbReference type="PANTHER" id="PTHR43547:SF2">
    <property type="entry name" value="HYBRID SIGNAL TRANSDUCTION HISTIDINE KINASE C"/>
    <property type="match status" value="1"/>
</dbReference>
<evidence type="ECO:0000256" key="1">
    <source>
        <dbReference type="ARBA" id="ARBA00000085"/>
    </source>
</evidence>
<keyword evidence="4" id="KW-0472">Membrane</keyword>
<dbReference type="PROSITE" id="PS50109">
    <property type="entry name" value="HIS_KIN"/>
    <property type="match status" value="1"/>
</dbReference>
<dbReference type="GO" id="GO:0000155">
    <property type="term" value="F:phosphorelay sensor kinase activity"/>
    <property type="evidence" value="ECO:0007669"/>
    <property type="project" value="InterPro"/>
</dbReference>
<evidence type="ECO:0000259" key="5">
    <source>
        <dbReference type="PROSITE" id="PS50109"/>
    </source>
</evidence>
<keyword evidence="3" id="KW-0597">Phosphoprotein</keyword>
<feature type="transmembrane region" description="Helical" evidence="4">
    <location>
        <begin position="168"/>
        <end position="186"/>
    </location>
</feature>
<feature type="transmembrane region" description="Helical" evidence="4">
    <location>
        <begin position="94"/>
        <end position="113"/>
    </location>
</feature>
<dbReference type="InterPro" id="IPR036890">
    <property type="entry name" value="HATPase_C_sf"/>
</dbReference>
<proteinExistence type="predicted"/>
<dbReference type="PANTHER" id="PTHR43547">
    <property type="entry name" value="TWO-COMPONENT HISTIDINE KINASE"/>
    <property type="match status" value="1"/>
</dbReference>
<sequence>MKNQYTIWGTFAEASKEKMFLETTWQKNKFYGFLTYFLCCLFFVFAGVFGDYHRVFHTLGANELLVLRYILLHISISFYYVHRKSSKRPQSAELWMDSMKYLSTLVILLLTIWTKGTSITLLPGIMMMVASFYVILPGRLLSTNICAIVLLITFAVWQNPAVTFGNDVHNYMIFMLYVIEVLLLFFKCKIDRWARLEFETQLKLDEINRTKDKILATIAHDIRNPLAIIHSKASMSNTLLKRGEYSKVKERQDSIVKSVLNLDQMLLDIVEWALSELQLGKNSKKEGCINSTVKRAINFVNEQAESKDINFSLDLEPTLFFYEDKLMETCIRNILTNAIKFSTHRTVIDISGEKDGAQYVLKVSDQGCGMEQALVKNILNGSNHNSEFGTEGETGTGFGLKLVKNVILRHDGEMKINSIIGKGTTFTFHLPLGLENA</sequence>
<comment type="catalytic activity">
    <reaction evidence="1">
        <text>ATP + protein L-histidine = ADP + protein N-phospho-L-histidine.</text>
        <dbReference type="EC" id="2.7.13.3"/>
    </reaction>
</comment>
<keyword evidence="4" id="KW-0812">Transmembrane</keyword>
<dbReference type="Gene3D" id="3.30.565.10">
    <property type="entry name" value="Histidine kinase-like ATPase, C-terminal domain"/>
    <property type="match status" value="1"/>
</dbReference>
<dbReference type="SUPFAM" id="SSF47384">
    <property type="entry name" value="Homodimeric domain of signal transducing histidine kinase"/>
    <property type="match status" value="1"/>
</dbReference>
<dbReference type="EC" id="2.7.13.3" evidence="2"/>
<feature type="domain" description="Histidine kinase" evidence="5">
    <location>
        <begin position="217"/>
        <end position="434"/>
    </location>
</feature>
<dbReference type="InterPro" id="IPR003661">
    <property type="entry name" value="HisK_dim/P_dom"/>
</dbReference>
<dbReference type="AlphaFoldDB" id="A0A1Y5FG76"/>
<evidence type="ECO:0000256" key="3">
    <source>
        <dbReference type="ARBA" id="ARBA00022553"/>
    </source>
</evidence>
<dbReference type="InterPro" id="IPR004358">
    <property type="entry name" value="Sig_transdc_His_kin-like_C"/>
</dbReference>
<organism evidence="6 7">
    <name type="scientific">Halobacteriovorax marinus</name>
    <dbReference type="NCBI Taxonomy" id="97084"/>
    <lineage>
        <taxon>Bacteria</taxon>
        <taxon>Pseudomonadati</taxon>
        <taxon>Bdellovibrionota</taxon>
        <taxon>Bacteriovoracia</taxon>
        <taxon>Bacteriovoracales</taxon>
        <taxon>Halobacteriovoraceae</taxon>
        <taxon>Halobacteriovorax</taxon>
    </lineage>
</organism>
<dbReference type="Proteomes" id="UP000196531">
    <property type="component" value="Unassembled WGS sequence"/>
</dbReference>
<keyword evidence="4" id="KW-1133">Transmembrane helix</keyword>
<dbReference type="Gene3D" id="1.10.287.130">
    <property type="match status" value="1"/>
</dbReference>
<gene>
    <name evidence="6" type="ORF">A9Q84_01650</name>
</gene>
<accession>A0A1Y5FG76</accession>
<dbReference type="PRINTS" id="PR00344">
    <property type="entry name" value="BCTRLSENSOR"/>
</dbReference>
<dbReference type="Pfam" id="PF02518">
    <property type="entry name" value="HATPase_c"/>
    <property type="match status" value="1"/>
</dbReference>
<dbReference type="CDD" id="cd00082">
    <property type="entry name" value="HisKA"/>
    <property type="match status" value="1"/>
</dbReference>
<feature type="transmembrane region" description="Helical" evidence="4">
    <location>
        <begin position="64"/>
        <end position="82"/>
    </location>
</feature>
<dbReference type="InterPro" id="IPR003594">
    <property type="entry name" value="HATPase_dom"/>
</dbReference>
<evidence type="ECO:0000256" key="4">
    <source>
        <dbReference type="SAM" id="Phobius"/>
    </source>
</evidence>
<reference evidence="7" key="1">
    <citation type="journal article" date="2017" name="Proc. Natl. Acad. Sci. U.S.A.">
        <title>Simulation of Deepwater Horizon oil plume reveals substrate specialization within a complex community of hydrocarbon-degraders.</title>
        <authorList>
            <person name="Hu P."/>
            <person name="Dubinsky E.A."/>
            <person name="Probst A.J."/>
            <person name="Wang J."/>
            <person name="Sieber C.M.K."/>
            <person name="Tom L.M."/>
            <person name="Gardinali P."/>
            <person name="Banfield J.F."/>
            <person name="Atlas R.M."/>
            <person name="Andersen G.L."/>
        </authorList>
    </citation>
    <scope>NUCLEOTIDE SEQUENCE [LARGE SCALE GENOMIC DNA]</scope>
</reference>
<dbReference type="InterPro" id="IPR005467">
    <property type="entry name" value="His_kinase_dom"/>
</dbReference>
<dbReference type="InterPro" id="IPR036097">
    <property type="entry name" value="HisK_dim/P_sf"/>
</dbReference>
<evidence type="ECO:0000313" key="7">
    <source>
        <dbReference type="Proteomes" id="UP000196531"/>
    </source>
</evidence>